<dbReference type="GO" id="GO:0015833">
    <property type="term" value="P:peptide transport"/>
    <property type="evidence" value="ECO:0007669"/>
    <property type="project" value="TreeGrafter"/>
</dbReference>
<evidence type="ECO:0000313" key="6">
    <source>
        <dbReference type="Proteomes" id="UP000367750"/>
    </source>
</evidence>
<dbReference type="RefSeq" id="WP_150457392.1">
    <property type="nucleotide sequence ID" value="NZ_VYKK01000005.1"/>
</dbReference>
<dbReference type="Pfam" id="PF12793">
    <property type="entry name" value="SgrR_N"/>
    <property type="match status" value="1"/>
</dbReference>
<reference evidence="5 6" key="1">
    <citation type="submission" date="2019-09" db="EMBL/GenBank/DDBJ databases">
        <title>Bacillus ochoae sp. nov., Paenibacillus whitsoniae sp. nov., Paenibacillus spiritus sp. nov. Isolated from the Mars Exploration Rover during spacecraft assembly.</title>
        <authorList>
            <person name="Seuylemezian A."/>
            <person name="Vaishampayan P."/>
        </authorList>
    </citation>
    <scope>NUCLEOTIDE SEQUENCE [LARGE SCALE GENOMIC DNA]</scope>
    <source>
        <strain evidence="5 6">MER_111</strain>
    </source>
</reference>
<dbReference type="InterPro" id="IPR023765">
    <property type="entry name" value="SBP_5_CS"/>
</dbReference>
<sequence length="597" mass="68716">MDPGIAHYLRLADLLEGSEAEPEGCPVTIEQLSDFLYCTPRNVKFILRKMEERGLIAWRPGRGRGNRSRLQLLKSREDVLEGSLDQLLAKGRMKEAAELIGQITEEVHLRERLWRRLSSEMGFRSEANVSAEQDVLRMMRNRRLEKLEPGFLFTAFEAYLLSQICSTLVVYNGQRNGFEPGLAHTWESAEDDRIWTFYLRKGVKFHHGRTFFARDVAFTIERLRDMGSPAFCHYEDIEEIREEGDYTVSFRLRRPNRFFLHLVACFHLVIVPHDADFARKPVGTGPFRIAHLDEDILSLTAFDTYYGMRPLLDRVDIWFLPDQHTHTRFYNLPGDEEKADAGDLLADGLYGSSVDYPALGCRYLLFNMRREDIQRSRELREAIALLYHPQGLIRELGGNRYLPAASFLPWKSRAFVLPEESPERVRELLRLAGYRGEPVSVGFKNKQSELEEIAWLKRRSEAVGLRLEPVPLPAHLPEEAILETDMLLSEEVLEDDWQWGLLNFYRGGGNHFSLLIDDEGSGLLEELFRDFCQKEEGARIAVLDAAEELARENRWLAYGCHVNKKAQLSDGLLGLSPGAFGFMDLSKLWVKRSSSRT</sequence>
<dbReference type="SUPFAM" id="SSF53850">
    <property type="entry name" value="Periplasmic binding protein-like II"/>
    <property type="match status" value="1"/>
</dbReference>
<dbReference type="Gene3D" id="3.40.190.10">
    <property type="entry name" value="Periplasmic binding protein-like II"/>
    <property type="match status" value="1"/>
</dbReference>
<dbReference type="PANTHER" id="PTHR30290:SF72">
    <property type="entry name" value="HTH-TYPE TRANSCRIPTIONAL REGULATOR SGRR"/>
    <property type="match status" value="1"/>
</dbReference>
<evidence type="ECO:0000259" key="4">
    <source>
        <dbReference type="Pfam" id="PF12793"/>
    </source>
</evidence>
<evidence type="ECO:0000313" key="5">
    <source>
        <dbReference type="EMBL" id="KAA9006562.1"/>
    </source>
</evidence>
<feature type="domain" description="Transcriptional regulator SgrR N-terminal HTH" evidence="4">
    <location>
        <begin position="8"/>
        <end position="108"/>
    </location>
</feature>
<proteinExistence type="predicted"/>
<dbReference type="InterPro" id="IPR036390">
    <property type="entry name" value="WH_DNA-bd_sf"/>
</dbReference>
<dbReference type="GO" id="GO:0005886">
    <property type="term" value="C:plasma membrane"/>
    <property type="evidence" value="ECO:0007669"/>
    <property type="project" value="UniProtKB-SubCell"/>
</dbReference>
<dbReference type="PROSITE" id="PS01040">
    <property type="entry name" value="SBP_BACTERIAL_5"/>
    <property type="match status" value="1"/>
</dbReference>
<evidence type="ECO:0000259" key="3">
    <source>
        <dbReference type="Pfam" id="PF00496"/>
    </source>
</evidence>
<dbReference type="InterPro" id="IPR039424">
    <property type="entry name" value="SBP_5"/>
</dbReference>
<evidence type="ECO:0000256" key="2">
    <source>
        <dbReference type="ARBA" id="ARBA00023125"/>
    </source>
</evidence>
<dbReference type="GO" id="GO:1904680">
    <property type="term" value="F:peptide transmembrane transporter activity"/>
    <property type="evidence" value="ECO:0007669"/>
    <property type="project" value="TreeGrafter"/>
</dbReference>
<evidence type="ECO:0008006" key="7">
    <source>
        <dbReference type="Google" id="ProtNLM"/>
    </source>
</evidence>
<dbReference type="AlphaFoldDB" id="A0A5J5GFM4"/>
<organism evidence="5 6">
    <name type="scientific">Paenibacillus spiritus</name>
    <dbReference type="NCBI Taxonomy" id="2496557"/>
    <lineage>
        <taxon>Bacteria</taxon>
        <taxon>Bacillati</taxon>
        <taxon>Bacillota</taxon>
        <taxon>Bacilli</taxon>
        <taxon>Bacillales</taxon>
        <taxon>Paenibacillaceae</taxon>
        <taxon>Paenibacillus</taxon>
    </lineage>
</organism>
<dbReference type="InterPro" id="IPR025370">
    <property type="entry name" value="SgrR_HTH_N"/>
</dbReference>
<protein>
    <recommendedName>
        <fullName evidence="7">SgrR family transcriptional regulator</fullName>
    </recommendedName>
</protein>
<dbReference type="PANTHER" id="PTHR30290">
    <property type="entry name" value="PERIPLASMIC BINDING COMPONENT OF ABC TRANSPORTER"/>
    <property type="match status" value="1"/>
</dbReference>
<dbReference type="EMBL" id="VYKK01000005">
    <property type="protein sequence ID" value="KAA9006562.1"/>
    <property type="molecule type" value="Genomic_DNA"/>
</dbReference>
<comment type="caution">
    <text evidence="5">The sequence shown here is derived from an EMBL/GenBank/DDBJ whole genome shotgun (WGS) entry which is preliminary data.</text>
</comment>
<dbReference type="Gene3D" id="3.10.105.10">
    <property type="entry name" value="Dipeptide-binding Protein, Domain 3"/>
    <property type="match status" value="1"/>
</dbReference>
<accession>A0A5J5GFM4</accession>
<dbReference type="Proteomes" id="UP000367750">
    <property type="component" value="Unassembled WGS sequence"/>
</dbReference>
<evidence type="ECO:0000256" key="1">
    <source>
        <dbReference type="ARBA" id="ARBA00004193"/>
    </source>
</evidence>
<dbReference type="OrthoDB" id="5894719at2"/>
<dbReference type="InterPro" id="IPR000914">
    <property type="entry name" value="SBP_5_dom"/>
</dbReference>
<dbReference type="SUPFAM" id="SSF46785">
    <property type="entry name" value="Winged helix' DNA-binding domain"/>
    <property type="match status" value="1"/>
</dbReference>
<name>A0A5J5GFM4_9BACL</name>
<dbReference type="Pfam" id="PF00496">
    <property type="entry name" value="SBP_bac_5"/>
    <property type="match status" value="1"/>
</dbReference>
<keyword evidence="6" id="KW-1185">Reference proteome</keyword>
<comment type="subcellular location">
    <subcellularLocation>
        <location evidence="1">Cell membrane</location>
        <topology evidence="1">Lipid-anchor</topology>
    </subcellularLocation>
</comment>
<feature type="domain" description="Solute-binding protein family 5" evidence="3">
    <location>
        <begin position="178"/>
        <end position="438"/>
    </location>
</feature>
<dbReference type="GO" id="GO:0003677">
    <property type="term" value="F:DNA binding"/>
    <property type="evidence" value="ECO:0007669"/>
    <property type="project" value="UniProtKB-KW"/>
</dbReference>
<keyword evidence="2" id="KW-0238">DNA-binding</keyword>
<gene>
    <name evidence="5" type="ORF">F4V43_06360</name>
</gene>